<sequence length="78" mass="9032">IICDRLTTDDRFFSNLFRLLVTIEKSSFSNEDKFDTLALTLNLLINLVQNTKDVYKHLMQQNMPGGSSLKIYEYLGKV</sequence>
<gene>
    <name evidence="1" type="ORF">QYT958_LOCUS39443</name>
</gene>
<dbReference type="InterPro" id="IPR011989">
    <property type="entry name" value="ARM-like"/>
</dbReference>
<feature type="non-terminal residue" evidence="1">
    <location>
        <position position="1"/>
    </location>
</feature>
<dbReference type="Proteomes" id="UP000663848">
    <property type="component" value="Unassembled WGS sequence"/>
</dbReference>
<comment type="caution">
    <text evidence="1">The sequence shown here is derived from an EMBL/GenBank/DDBJ whole genome shotgun (WGS) entry which is preliminary data.</text>
</comment>
<dbReference type="AlphaFoldDB" id="A0A822BUU7"/>
<protein>
    <submittedName>
        <fullName evidence="1">Uncharacterized protein</fullName>
    </submittedName>
</protein>
<evidence type="ECO:0000313" key="2">
    <source>
        <dbReference type="Proteomes" id="UP000663848"/>
    </source>
</evidence>
<reference evidence="1" key="1">
    <citation type="submission" date="2021-02" db="EMBL/GenBank/DDBJ databases">
        <authorList>
            <person name="Nowell W R."/>
        </authorList>
    </citation>
    <scope>NUCLEOTIDE SEQUENCE</scope>
</reference>
<dbReference type="Gene3D" id="1.25.10.10">
    <property type="entry name" value="Leucine-rich Repeat Variant"/>
    <property type="match status" value="1"/>
</dbReference>
<proteinExistence type="predicted"/>
<evidence type="ECO:0000313" key="1">
    <source>
        <dbReference type="EMBL" id="CAF5015104.1"/>
    </source>
</evidence>
<name>A0A822BUU7_9BILA</name>
<dbReference type="EMBL" id="CAJOBR010036865">
    <property type="protein sequence ID" value="CAF5015104.1"/>
    <property type="molecule type" value="Genomic_DNA"/>
</dbReference>
<organism evidence="1 2">
    <name type="scientific">Rotaria socialis</name>
    <dbReference type="NCBI Taxonomy" id="392032"/>
    <lineage>
        <taxon>Eukaryota</taxon>
        <taxon>Metazoa</taxon>
        <taxon>Spiralia</taxon>
        <taxon>Gnathifera</taxon>
        <taxon>Rotifera</taxon>
        <taxon>Eurotatoria</taxon>
        <taxon>Bdelloidea</taxon>
        <taxon>Philodinida</taxon>
        <taxon>Philodinidae</taxon>
        <taxon>Rotaria</taxon>
    </lineage>
</organism>
<accession>A0A822BUU7</accession>